<proteinExistence type="predicted"/>
<evidence type="ECO:0000313" key="2">
    <source>
        <dbReference type="Proteomes" id="UP000324194"/>
    </source>
</evidence>
<gene>
    <name evidence="1" type="ORF">AQUSIP_01920</name>
</gene>
<keyword evidence="2" id="KW-1185">Reference proteome</keyword>
<dbReference type="AlphaFoldDB" id="A0A5E4PEL2"/>
<dbReference type="KEGG" id="asip:AQUSIP_01920"/>
<dbReference type="EMBL" id="LR699119">
    <property type="protein sequence ID" value="VVC74918.1"/>
    <property type="molecule type" value="Genomic_DNA"/>
</dbReference>
<organism evidence="1 2">
    <name type="scientific">Aquicella siphonis</name>
    <dbReference type="NCBI Taxonomy" id="254247"/>
    <lineage>
        <taxon>Bacteria</taxon>
        <taxon>Pseudomonadati</taxon>
        <taxon>Pseudomonadota</taxon>
        <taxon>Gammaproteobacteria</taxon>
        <taxon>Legionellales</taxon>
        <taxon>Coxiellaceae</taxon>
        <taxon>Aquicella</taxon>
    </lineage>
</organism>
<name>A0A5E4PEL2_9COXI</name>
<accession>A0A5E4PEL2</accession>
<protein>
    <submittedName>
        <fullName evidence="1">Uncharacterized protein</fullName>
    </submittedName>
</protein>
<dbReference type="Proteomes" id="UP000324194">
    <property type="component" value="Chromosome 1"/>
</dbReference>
<reference evidence="1 2" key="1">
    <citation type="submission" date="2019-08" db="EMBL/GenBank/DDBJ databases">
        <authorList>
            <person name="Guy L."/>
        </authorList>
    </citation>
    <scope>NUCLEOTIDE SEQUENCE [LARGE SCALE GENOMIC DNA]</scope>
    <source>
        <strain evidence="1 2">SGT-108</strain>
    </source>
</reference>
<evidence type="ECO:0000313" key="1">
    <source>
        <dbReference type="EMBL" id="VVC74918.1"/>
    </source>
</evidence>
<sequence>MKTLIKTSEPTPIDYACVIYYHDPLIKVDK</sequence>